<evidence type="ECO:0000256" key="2">
    <source>
        <dbReference type="SAM" id="Phobius"/>
    </source>
</evidence>
<protein>
    <submittedName>
        <fullName evidence="3">Uncharacterized protein</fullName>
    </submittedName>
</protein>
<feature type="transmembrane region" description="Helical" evidence="2">
    <location>
        <begin position="63"/>
        <end position="81"/>
    </location>
</feature>
<keyword evidence="2" id="KW-0812">Transmembrane</keyword>
<sequence length="170" mass="19134">MTRRDQPCGLFGSRSRSKGSGDDQTQLEMEKLSPTGPPQRTTTYGRRCDDPTIDRRPRPEKELILAMLCMVLFIIDVLFGLHGNQEVREELINQLFIEDMADHSRKSDELDTTRTFHSSKASLDVVDQVSTLIVLELVLAIDVHVVHVLFNLFLHAVIPEVFDGMSTPAG</sequence>
<proteinExistence type="predicted"/>
<evidence type="ECO:0000313" key="4">
    <source>
        <dbReference type="Proteomes" id="UP001530315"/>
    </source>
</evidence>
<feature type="region of interest" description="Disordered" evidence="1">
    <location>
        <begin position="1"/>
        <end position="55"/>
    </location>
</feature>
<keyword evidence="2" id="KW-1133">Transmembrane helix</keyword>
<reference evidence="3 4" key="1">
    <citation type="submission" date="2024-10" db="EMBL/GenBank/DDBJ databases">
        <title>Updated reference genomes for cyclostephanoid diatoms.</title>
        <authorList>
            <person name="Roberts W.R."/>
            <person name="Alverson A.J."/>
        </authorList>
    </citation>
    <scope>NUCLEOTIDE SEQUENCE [LARGE SCALE GENOMIC DNA]</scope>
    <source>
        <strain evidence="3 4">AJA276-08</strain>
    </source>
</reference>
<dbReference type="Proteomes" id="UP001530315">
    <property type="component" value="Unassembled WGS sequence"/>
</dbReference>
<evidence type="ECO:0000313" key="3">
    <source>
        <dbReference type="EMBL" id="KAL3782360.1"/>
    </source>
</evidence>
<accession>A0ABD3P245</accession>
<gene>
    <name evidence="3" type="ORF">ACHAW5_000900</name>
</gene>
<keyword evidence="4" id="KW-1185">Reference proteome</keyword>
<comment type="caution">
    <text evidence="3">The sequence shown here is derived from an EMBL/GenBank/DDBJ whole genome shotgun (WGS) entry which is preliminary data.</text>
</comment>
<organism evidence="3 4">
    <name type="scientific">Stephanodiscus triporus</name>
    <dbReference type="NCBI Taxonomy" id="2934178"/>
    <lineage>
        <taxon>Eukaryota</taxon>
        <taxon>Sar</taxon>
        <taxon>Stramenopiles</taxon>
        <taxon>Ochrophyta</taxon>
        <taxon>Bacillariophyta</taxon>
        <taxon>Coscinodiscophyceae</taxon>
        <taxon>Thalassiosirophycidae</taxon>
        <taxon>Stephanodiscales</taxon>
        <taxon>Stephanodiscaceae</taxon>
        <taxon>Stephanodiscus</taxon>
    </lineage>
</organism>
<keyword evidence="2" id="KW-0472">Membrane</keyword>
<evidence type="ECO:0000256" key="1">
    <source>
        <dbReference type="SAM" id="MobiDB-lite"/>
    </source>
</evidence>
<feature type="compositionally biased region" description="Basic and acidic residues" evidence="1">
    <location>
        <begin position="46"/>
        <end position="55"/>
    </location>
</feature>
<name>A0ABD3P245_9STRA</name>
<dbReference type="AlphaFoldDB" id="A0ABD3P245"/>
<dbReference type="EMBL" id="JALLAZ020001021">
    <property type="protein sequence ID" value="KAL3782360.1"/>
    <property type="molecule type" value="Genomic_DNA"/>
</dbReference>